<dbReference type="AlphaFoldDB" id="K8PAC9"/>
<dbReference type="InterPro" id="IPR016187">
    <property type="entry name" value="CTDL_fold"/>
</dbReference>
<feature type="signal peptide" evidence="2">
    <location>
        <begin position="1"/>
        <end position="21"/>
    </location>
</feature>
<dbReference type="InterPro" id="IPR016186">
    <property type="entry name" value="C-type_lectin-like/link_sf"/>
</dbReference>
<protein>
    <recommendedName>
        <fullName evidence="5">Lectin</fullName>
    </recommendedName>
</protein>
<gene>
    <name evidence="3" type="ORF">HMPREF9696_01669</name>
</gene>
<keyword evidence="4" id="KW-1185">Reference proteome</keyword>
<evidence type="ECO:0000313" key="3">
    <source>
        <dbReference type="EMBL" id="EKS37719.1"/>
    </source>
</evidence>
<feature type="chain" id="PRO_5003919593" description="Lectin" evidence="2">
    <location>
        <begin position="22"/>
        <end position="220"/>
    </location>
</feature>
<keyword evidence="2" id="KW-0732">Signal</keyword>
<evidence type="ECO:0000256" key="1">
    <source>
        <dbReference type="SAM" id="MobiDB-lite"/>
    </source>
</evidence>
<feature type="region of interest" description="Disordered" evidence="1">
    <location>
        <begin position="111"/>
        <end position="204"/>
    </location>
</feature>
<evidence type="ECO:0000313" key="4">
    <source>
        <dbReference type="Proteomes" id="UP000001095"/>
    </source>
</evidence>
<accession>K8PAC9</accession>
<dbReference type="HOGENOM" id="CLU_053138_0_0_5"/>
<dbReference type="SUPFAM" id="SSF56436">
    <property type="entry name" value="C-type lectin-like"/>
    <property type="match status" value="1"/>
</dbReference>
<evidence type="ECO:0000256" key="2">
    <source>
        <dbReference type="SAM" id="SignalP"/>
    </source>
</evidence>
<name>K8PAC9_9BRAD</name>
<dbReference type="Gene3D" id="3.10.100.10">
    <property type="entry name" value="Mannose-Binding Protein A, subunit A"/>
    <property type="match status" value="1"/>
</dbReference>
<dbReference type="OrthoDB" id="3078267at2"/>
<sequence length="220" mass="22622">MLKGFMIAAPLLLLAPLSVQAQQTNMSFFITSTPIGNGGNLGGLAGADNQCQTLAQGAGAGAPKVWRAYLSTQAADGKPAINARDRIGKGPWTNAKGAVVAKDVADLHGPNALTKQSALNEKGEVVNGRGDQPNRHDILTGSQPDGTAFPAGDDKTCKNWTSSTQGSAMVGHSDRLGLRDDDASKSWNSSHGSRGPDGGCSQADLRSTGGDGLLYCFASN</sequence>
<reference evidence="3 4" key="1">
    <citation type="submission" date="2012-04" db="EMBL/GenBank/DDBJ databases">
        <title>The Genome Sequence of Afipia clevelandensis ATCC 49720.</title>
        <authorList>
            <consortium name="The Broad Institute Genome Sequencing Platform"/>
            <person name="Earl A."/>
            <person name="Ward D."/>
            <person name="Feldgarden M."/>
            <person name="Gevers D."/>
            <person name="Huys G."/>
            <person name="Walker B."/>
            <person name="Young S.K."/>
            <person name="Zeng Q."/>
            <person name="Gargeya S."/>
            <person name="Fitzgerald M."/>
            <person name="Haas B."/>
            <person name="Abouelleil A."/>
            <person name="Alvarado L."/>
            <person name="Arachchi H.M."/>
            <person name="Berlin A."/>
            <person name="Chapman S.B."/>
            <person name="Goldberg J."/>
            <person name="Griggs A."/>
            <person name="Gujja S."/>
            <person name="Hansen M."/>
            <person name="Howarth C."/>
            <person name="Imamovic A."/>
            <person name="Larimer J."/>
            <person name="McCowen C."/>
            <person name="Montmayeur A."/>
            <person name="Murphy C."/>
            <person name="Neiman D."/>
            <person name="Pearson M."/>
            <person name="Priest M."/>
            <person name="Roberts A."/>
            <person name="Saif S."/>
            <person name="Shea T."/>
            <person name="Sisk P."/>
            <person name="Sykes S."/>
            <person name="Wortman J."/>
            <person name="Nusbaum C."/>
            <person name="Birren B."/>
        </authorList>
    </citation>
    <scope>NUCLEOTIDE SEQUENCE [LARGE SCALE GENOMIC DNA]</scope>
    <source>
        <strain evidence="3 4">ATCC 49720</strain>
    </source>
</reference>
<proteinExistence type="predicted"/>
<dbReference type="PATRIC" id="fig|883079.3.peg.1707"/>
<dbReference type="EMBL" id="AGWY01000007">
    <property type="protein sequence ID" value="EKS37719.1"/>
    <property type="molecule type" value="Genomic_DNA"/>
</dbReference>
<comment type="caution">
    <text evidence="3">The sequence shown here is derived from an EMBL/GenBank/DDBJ whole genome shotgun (WGS) entry which is preliminary data.</text>
</comment>
<evidence type="ECO:0008006" key="5">
    <source>
        <dbReference type="Google" id="ProtNLM"/>
    </source>
</evidence>
<dbReference type="RefSeq" id="WP_002712535.1">
    <property type="nucleotide sequence ID" value="NZ_KB375281.1"/>
</dbReference>
<organism evidence="3 4">
    <name type="scientific">Afipia clevelandensis ATCC 49720</name>
    <dbReference type="NCBI Taxonomy" id="883079"/>
    <lineage>
        <taxon>Bacteria</taxon>
        <taxon>Pseudomonadati</taxon>
        <taxon>Pseudomonadota</taxon>
        <taxon>Alphaproteobacteria</taxon>
        <taxon>Hyphomicrobiales</taxon>
        <taxon>Nitrobacteraceae</taxon>
        <taxon>Afipia</taxon>
    </lineage>
</organism>
<feature type="compositionally biased region" description="Polar residues" evidence="1">
    <location>
        <begin position="158"/>
        <end position="167"/>
    </location>
</feature>
<dbReference type="Proteomes" id="UP000001095">
    <property type="component" value="Unassembled WGS sequence"/>
</dbReference>
<feature type="compositionally biased region" description="Basic and acidic residues" evidence="1">
    <location>
        <begin position="172"/>
        <end position="184"/>
    </location>
</feature>